<dbReference type="AlphaFoldDB" id="A0A2C5Y577"/>
<dbReference type="InterPro" id="IPR036249">
    <property type="entry name" value="Thioredoxin-like_sf"/>
</dbReference>
<feature type="region of interest" description="Disordered" evidence="2">
    <location>
        <begin position="1"/>
        <end position="25"/>
    </location>
</feature>
<dbReference type="Proteomes" id="UP000226192">
    <property type="component" value="Unassembled WGS sequence"/>
</dbReference>
<proteinExistence type="predicted"/>
<comment type="caution">
    <text evidence="3">The sequence shown here is derived from an EMBL/GenBank/DDBJ whole genome shotgun (WGS) entry which is preliminary data.</text>
</comment>
<evidence type="ECO:0000256" key="1">
    <source>
        <dbReference type="ARBA" id="ARBA00023284"/>
    </source>
</evidence>
<protein>
    <submittedName>
        <fullName evidence="3">Uncharacterized protein</fullName>
    </submittedName>
</protein>
<dbReference type="SUPFAM" id="SSF52833">
    <property type="entry name" value="Thioredoxin-like"/>
    <property type="match status" value="1"/>
</dbReference>
<dbReference type="PANTHER" id="PTHR36417">
    <property type="entry name" value="SELENOPROTEIN DOMAIN PROTEIN (AFU_ORTHOLOGUE AFUA_1G05220)"/>
    <property type="match status" value="1"/>
</dbReference>
<dbReference type="Pfam" id="PF10262">
    <property type="entry name" value="Rdx"/>
    <property type="match status" value="1"/>
</dbReference>
<gene>
    <name evidence="3" type="ORF">CDD81_4086</name>
</gene>
<evidence type="ECO:0000313" key="4">
    <source>
        <dbReference type="Proteomes" id="UP000226192"/>
    </source>
</evidence>
<dbReference type="InterPro" id="IPR011893">
    <property type="entry name" value="Selenoprotein_Rdx-typ"/>
</dbReference>
<dbReference type="EMBL" id="NJET01000027">
    <property type="protein sequence ID" value="PHH64645.1"/>
    <property type="molecule type" value="Genomic_DNA"/>
</dbReference>
<dbReference type="PANTHER" id="PTHR36417:SF2">
    <property type="entry name" value="SELENOPROTEIN DOMAIN PROTEIN (AFU_ORTHOLOGUE AFUA_1G05220)"/>
    <property type="match status" value="1"/>
</dbReference>
<dbReference type="OrthoDB" id="60822at2759"/>
<reference evidence="3 4" key="1">
    <citation type="submission" date="2017-06" db="EMBL/GenBank/DDBJ databases">
        <title>Ant-infecting Ophiocordyceps genomes reveal a high diversity of potential behavioral manipulation genes and a possible major role for enterotoxins.</title>
        <authorList>
            <person name="De Bekker C."/>
            <person name="Evans H.C."/>
            <person name="Brachmann A."/>
            <person name="Hughes D.P."/>
        </authorList>
    </citation>
    <scope>NUCLEOTIDE SEQUENCE [LARGE SCALE GENOMIC DNA]</scope>
    <source>
        <strain evidence="3 4">Map64</strain>
    </source>
</reference>
<sequence>MNISATSIRMEQGPRANSKRRKHTKKYAQELLSTFPTLGEVALQPGGSGTFTMTLTTSHDAPGPSPDSCESSAAADVEPLACAATPQTRTTVLWDRRRDSGFPETKTLKRLVRDVIEPSRTLGHIDGLPSAPPPECLDC</sequence>
<keyword evidence="4" id="KW-1185">Reference proteome</keyword>
<evidence type="ECO:0000313" key="3">
    <source>
        <dbReference type="EMBL" id="PHH64645.1"/>
    </source>
</evidence>
<accession>A0A2C5Y577</accession>
<keyword evidence="1" id="KW-0676">Redox-active center</keyword>
<organism evidence="3 4">
    <name type="scientific">Ophiocordyceps australis</name>
    <dbReference type="NCBI Taxonomy" id="1399860"/>
    <lineage>
        <taxon>Eukaryota</taxon>
        <taxon>Fungi</taxon>
        <taxon>Dikarya</taxon>
        <taxon>Ascomycota</taxon>
        <taxon>Pezizomycotina</taxon>
        <taxon>Sordariomycetes</taxon>
        <taxon>Hypocreomycetidae</taxon>
        <taxon>Hypocreales</taxon>
        <taxon>Ophiocordycipitaceae</taxon>
        <taxon>Ophiocordyceps</taxon>
    </lineage>
</organism>
<name>A0A2C5Y577_9HYPO</name>
<dbReference type="Gene3D" id="3.40.30.10">
    <property type="entry name" value="Glutaredoxin"/>
    <property type="match status" value="1"/>
</dbReference>
<evidence type="ECO:0000256" key="2">
    <source>
        <dbReference type="SAM" id="MobiDB-lite"/>
    </source>
</evidence>